<evidence type="ECO:0000313" key="4">
    <source>
        <dbReference type="Proteomes" id="UP000006180"/>
    </source>
</evidence>
<dbReference type="PROSITE" id="PS51782">
    <property type="entry name" value="LYSM"/>
    <property type="match status" value="1"/>
</dbReference>
<keyword evidence="1" id="KW-1133">Transmembrane helix</keyword>
<dbReference type="SMART" id="SM00257">
    <property type="entry name" value="LysM"/>
    <property type="match status" value="1"/>
</dbReference>
<feature type="transmembrane region" description="Helical" evidence="1">
    <location>
        <begin position="721"/>
        <end position="744"/>
    </location>
</feature>
<keyword evidence="1" id="KW-0812">Transmembrane</keyword>
<reference evidence="3 4" key="1">
    <citation type="journal article" date="2012" name="J. Bacteriol.">
        <title>Complete genome sequence of the broad-host-range strain Sinorhizobium fredii USDA257.</title>
        <authorList>
            <person name="Schuldes J."/>
            <person name="Rodriguez Orbegoso M."/>
            <person name="Schmeisser C."/>
            <person name="Krishnan H.B."/>
            <person name="Daniel R."/>
            <person name="Streit W.R."/>
        </authorList>
    </citation>
    <scope>NUCLEOTIDE SEQUENCE [LARGE SCALE GENOMIC DNA]</scope>
    <source>
        <strain evidence="3 4">USDA 257</strain>
    </source>
</reference>
<dbReference type="RefSeq" id="WP_014763171.1">
    <property type="nucleotide sequence ID" value="NC_018000.1"/>
</dbReference>
<sequence>MTRIGTDFPLSLILRTSALNREAETKFRSLLRNGASVKASPVPQAPQRTNAPAEIEAAITKAQASQRHAEMLHKPFGRKQPGSDPTAWNLYAAQKAIANQDMAKAEQAIAAGLRRLYRGDARNAGVTEAAVHEIAYRYRDDPQIQRIVAKAFETAKTETPTQRATNEKLHEVNRAGDKLDALLADKADKKPVSDRDLQAASDDLDARRKELLAAATKELEDTYKGLPTTVLLKDLDPLGYAQRLVYDRYLSDPELKNATDAARIIREVGEAPEENRMQKLGELTPKSLDPTVRRVVMSDPRVQKVIDNYVANAKTQVDQTYQKEGTLPAAAKLREVVDPKKNPAVTPEISARIINEALPGTITDIVKDISPGGSTRWSNDVRMGTVQVDINRVAVDFSAAVDFAAAGSDPINSRWDSDSIRNAVQGIGHLVATIPNAPLQMMGFQEAVANGHVTLALETITQIKNLDRGDLPPGKDFDIFEHNRGAILDRMLLAVEQGLGQFQKNTKTELEGVQKNLSPFLVPTDRYGTAMTEEQLRAGIEALGKNNPKIVETIGQDRKKLDDLGYRLIRSSEAVQFYRNELGGLDGYKEVDGARVNLMNQQETASALFLSDSATRRVATQAARKMLGDSWEAAGAPLPQKYGLGAQFLGDFTEFLAETYVVKGVAGGVNVPGVQASRVAHLPALAGPAIFAVGGGLQAALTAYLYDNVKFDQDQQWRKPILLGLVGGFAAFHLAEAGMAMARLRPHMFDQLPRLRDALAENAPWIYVEPGSKRDMMTRAVVEATTPLVGTLAGMMAVAFVWDASGVWYNAGKDNVKAWTHGANLASDTILLRLQTRELAKKILESPMLRNEVYKKVLGKLATSKGLDLIERALFRIPILASNPIGWLVNIGYLTTTIVNWAVDQNRSQNKLEGLEKTFLMGAGITEPQAEVLKRHGWWTGSSQANGFAFAYHLMGGDPEKFIDYVNGIPPDKFEDTMKAAAGLSPENGGEVPYSQPGVALLRLPPDPSRVNVQLYSNIKYDAEKKRWEDPATGMVLRDGDERWRYDHDLGVPPVTVEHGSGRRAVYEYDPRTHVTEPRVTSMPIRPLSIEGLKNWLNAHGVPGPHHMDVVPLKPAKPLEPAPPPVDRLNVYEVKRGDSIYRIAGNDHLIVDEIYRLNPWLDDRLEQWSQLGGGTRGRNPNELVVGDKLTLPEGYKVEHTG</sequence>
<protein>
    <recommendedName>
        <fullName evidence="2">LysM domain-containing protein</fullName>
    </recommendedName>
</protein>
<name>I3X547_SINF2</name>
<evidence type="ECO:0000256" key="1">
    <source>
        <dbReference type="SAM" id="Phobius"/>
    </source>
</evidence>
<organism evidence="3 4">
    <name type="scientific">Sinorhizobium fredii (strain USDA 257)</name>
    <dbReference type="NCBI Taxonomy" id="1185652"/>
    <lineage>
        <taxon>Bacteria</taxon>
        <taxon>Pseudomonadati</taxon>
        <taxon>Pseudomonadota</taxon>
        <taxon>Alphaproteobacteria</taxon>
        <taxon>Hyphomicrobiales</taxon>
        <taxon>Rhizobiaceae</taxon>
        <taxon>Sinorhizobium/Ensifer group</taxon>
        <taxon>Sinorhizobium</taxon>
    </lineage>
</organism>
<dbReference type="InterPro" id="IPR036779">
    <property type="entry name" value="LysM_dom_sf"/>
</dbReference>
<dbReference type="Gene3D" id="3.10.350.10">
    <property type="entry name" value="LysM domain"/>
    <property type="match status" value="1"/>
</dbReference>
<proteinExistence type="predicted"/>
<evidence type="ECO:0000313" key="3">
    <source>
        <dbReference type="EMBL" id="AFL51003.1"/>
    </source>
</evidence>
<dbReference type="CDD" id="cd00118">
    <property type="entry name" value="LysM"/>
    <property type="match status" value="1"/>
</dbReference>
<dbReference type="InterPro" id="IPR018392">
    <property type="entry name" value="LysM"/>
</dbReference>
<dbReference type="AlphaFoldDB" id="I3X547"/>
<dbReference type="PATRIC" id="fig|1185652.3.peg.2516"/>
<dbReference type="KEGG" id="sfd:USDA257_c24270"/>
<dbReference type="Proteomes" id="UP000006180">
    <property type="component" value="Chromosome"/>
</dbReference>
<gene>
    <name evidence="3" type="ORF">USDA257_c24270</name>
</gene>
<feature type="domain" description="LysM" evidence="2">
    <location>
        <begin position="1130"/>
        <end position="1191"/>
    </location>
</feature>
<dbReference type="HOGENOM" id="CLU_270725_0_0_5"/>
<accession>I3X547</accession>
<evidence type="ECO:0000259" key="2">
    <source>
        <dbReference type="PROSITE" id="PS51782"/>
    </source>
</evidence>
<keyword evidence="1" id="KW-0472">Membrane</keyword>
<dbReference type="EMBL" id="CP003563">
    <property type="protein sequence ID" value="AFL51003.1"/>
    <property type="molecule type" value="Genomic_DNA"/>
</dbReference>